<comment type="caution">
    <text evidence="2">The sequence shown here is derived from an EMBL/GenBank/DDBJ whole genome shotgun (WGS) entry which is preliminary data.</text>
</comment>
<dbReference type="InterPro" id="IPR040788">
    <property type="entry name" value="HEPN_MAE_28990"/>
</dbReference>
<evidence type="ECO:0000313" key="2">
    <source>
        <dbReference type="EMBL" id="PJI26365.1"/>
    </source>
</evidence>
<dbReference type="RefSeq" id="WP_100371386.1">
    <property type="nucleotide sequence ID" value="NZ_PENG01000002.1"/>
</dbReference>
<dbReference type="EMBL" id="PENG01000002">
    <property type="protein sequence ID" value="PJI26365.1"/>
    <property type="molecule type" value="Genomic_DNA"/>
</dbReference>
<evidence type="ECO:0000313" key="3">
    <source>
        <dbReference type="Proteomes" id="UP000229884"/>
    </source>
</evidence>
<dbReference type="Pfam" id="PF18737">
    <property type="entry name" value="HEPN_MAE_28990"/>
    <property type="match status" value="1"/>
</dbReference>
<dbReference type="Proteomes" id="UP000229884">
    <property type="component" value="Unassembled WGS sequence"/>
</dbReference>
<name>A0A2M8TR37_PREIN</name>
<reference evidence="2 3" key="1">
    <citation type="submission" date="2017-11" db="EMBL/GenBank/DDBJ databases">
        <title>Genome sequencing of Prevotella intermedia KCOM 2832.</title>
        <authorList>
            <person name="Kook J.-K."/>
            <person name="Park S.-N."/>
            <person name="Lim Y.K."/>
        </authorList>
    </citation>
    <scope>NUCLEOTIDE SEQUENCE [LARGE SCALE GENOMIC DNA]</scope>
    <source>
        <strain evidence="2 3">KCOM 2832</strain>
    </source>
</reference>
<organism evidence="2 3">
    <name type="scientific">Prevotella intermedia</name>
    <dbReference type="NCBI Taxonomy" id="28131"/>
    <lineage>
        <taxon>Bacteria</taxon>
        <taxon>Pseudomonadati</taxon>
        <taxon>Bacteroidota</taxon>
        <taxon>Bacteroidia</taxon>
        <taxon>Bacteroidales</taxon>
        <taxon>Prevotellaceae</taxon>
        <taxon>Prevotella</taxon>
    </lineage>
</organism>
<gene>
    <name evidence="2" type="ORF">CTM58_11605</name>
</gene>
<proteinExistence type="predicted"/>
<accession>A0A2M8TR37</accession>
<protein>
    <recommendedName>
        <fullName evidence="1">MAE-28990/MAE-18760-like HEPN domain-containing protein</fullName>
    </recommendedName>
</protein>
<sequence length="223" mass="26267">MTIKHNYQKRKEDIEEAYKLLTFILSVETHRNLPLKGSIEYEREIIVTQEMQCVLKAQFLIVLYNMVESTVCNCLNSIYDAIADDGLEFIHLSSDMKTMWRKYLNRRKHPNENKTDLELEHMPIRFEELAVNISGSLEFRKIKEIFKGHGCQLDDSKREDVGESFLIVKSKRNLLAHGNISFSSCGSNYLLSELDKFQKDIVSYMEDVVYRTCNYIRNKKYRT</sequence>
<dbReference type="AlphaFoldDB" id="A0A2M8TR37"/>
<feature type="domain" description="MAE-28990/MAE-18760-like HEPN" evidence="1">
    <location>
        <begin position="31"/>
        <end position="221"/>
    </location>
</feature>
<evidence type="ECO:0000259" key="1">
    <source>
        <dbReference type="Pfam" id="PF18737"/>
    </source>
</evidence>